<evidence type="ECO:0000256" key="4">
    <source>
        <dbReference type="ARBA" id="ARBA00022989"/>
    </source>
</evidence>
<evidence type="ECO:0000256" key="1">
    <source>
        <dbReference type="ARBA" id="ARBA00004141"/>
    </source>
</evidence>
<evidence type="ECO:0000256" key="2">
    <source>
        <dbReference type="ARBA" id="ARBA00022448"/>
    </source>
</evidence>
<sequence>MIALREWSANLCASITRKLPLAEAIQVNGDDDYYDKKLEGQEQEHSHLKKCLGLGEVVTFGISNTVGSGIFVVVGSVAAQYSGSGLFISMLVAVLVSLLSAFCFAELAAKIPAAGQVYTYTYVCMGELIGFLSGWLTTIPYCFSSAAIARGWGGYLKSFIYALTGYDLPSIFYGTNSSSSGNDDNGLISISLLGPILCALCTIVSLFGVKESASLSYIMACINCAVLIGISIYGAIRFGDLSNFTQSWPNDYNGDGGISGVLRGSGLAFFSCVGWDAVCTLSEEVRDSKRDIPRGIMGTLCIVALLYGGLSLSFSFILPVNDIDLKAPLAAAFLYHDDFWGYIAVSLAATTVCVPSVMAGIVSQPRIWYRMSLDGLLFRSFGRLNTNDIPVVGTVVCGIMAAVLSGILQFDSLAGMVSFSSLMLLTLVCCSLIIIRVDTMSSSIITTSHPSPAYYLRISLMAFVLCSIALHYGLISLGTMNHPYVIAMGLLNLLSCSIIILLYRREAYAPSLPTTSPTATTAAAATNAALPMVSEDDDELSRPLIQTPGSESRSTVASEYDLALKKNRWGEGQYKGFLCPLMPYIPLLAVWINSYLMASLGVTALLFTAGWLAIGTAVYFAYGQGHSLLND</sequence>
<dbReference type="Pfam" id="PF13906">
    <property type="entry name" value="AA_permease_C"/>
    <property type="match status" value="1"/>
</dbReference>
<feature type="transmembrane region" description="Helical" evidence="6">
    <location>
        <begin position="598"/>
        <end position="622"/>
    </location>
</feature>
<evidence type="ECO:0000313" key="8">
    <source>
        <dbReference type="EMBL" id="KAF4759518.1"/>
    </source>
</evidence>
<dbReference type="InterPro" id="IPR002293">
    <property type="entry name" value="AA/rel_permease1"/>
</dbReference>
<feature type="transmembrane region" description="Helical" evidence="6">
    <location>
        <begin position="389"/>
        <end position="408"/>
    </location>
</feature>
<dbReference type="Pfam" id="PF13520">
    <property type="entry name" value="AA_permease_2"/>
    <property type="match status" value="1"/>
</dbReference>
<keyword evidence="9" id="KW-1185">Reference proteome</keyword>
<dbReference type="GO" id="GO:0016020">
    <property type="term" value="C:membrane"/>
    <property type="evidence" value="ECO:0007669"/>
    <property type="project" value="UniProtKB-SubCell"/>
</dbReference>
<dbReference type="AlphaFoldDB" id="A0A7J6URA8"/>
<keyword evidence="3 6" id="KW-0812">Transmembrane</keyword>
<feature type="domain" description="Cationic amino acid transporter C-terminal" evidence="7">
    <location>
        <begin position="577"/>
        <end position="627"/>
    </location>
</feature>
<comment type="caution">
    <text evidence="8">The sequence shown here is derived from an EMBL/GenBank/DDBJ whole genome shotgun (WGS) entry which is preliminary data.</text>
</comment>
<dbReference type="PANTHER" id="PTHR43243:SF4">
    <property type="entry name" value="CATIONIC AMINO ACID TRANSPORTER 4"/>
    <property type="match status" value="1"/>
</dbReference>
<feature type="transmembrane region" description="Helical" evidence="6">
    <location>
        <begin position="454"/>
        <end position="472"/>
    </location>
</feature>
<proteinExistence type="predicted"/>
<dbReference type="Proteomes" id="UP000553632">
    <property type="component" value="Unassembled WGS sequence"/>
</dbReference>
<evidence type="ECO:0000256" key="5">
    <source>
        <dbReference type="ARBA" id="ARBA00023136"/>
    </source>
</evidence>
<feature type="transmembrane region" description="Helical" evidence="6">
    <location>
        <begin position="574"/>
        <end position="592"/>
    </location>
</feature>
<keyword evidence="2" id="KW-0813">Transport</keyword>
<feature type="transmembrane region" description="Helical" evidence="6">
    <location>
        <begin position="187"/>
        <end position="209"/>
    </location>
</feature>
<organism evidence="8 9">
    <name type="scientific">Perkinsus olseni</name>
    <name type="common">Perkinsus atlanticus</name>
    <dbReference type="NCBI Taxonomy" id="32597"/>
    <lineage>
        <taxon>Eukaryota</taxon>
        <taxon>Sar</taxon>
        <taxon>Alveolata</taxon>
        <taxon>Perkinsozoa</taxon>
        <taxon>Perkinsea</taxon>
        <taxon>Perkinsida</taxon>
        <taxon>Perkinsidae</taxon>
        <taxon>Perkinsus</taxon>
    </lineage>
</organism>
<feature type="transmembrane region" description="Helical" evidence="6">
    <location>
        <begin position="215"/>
        <end position="236"/>
    </location>
</feature>
<dbReference type="Gene3D" id="1.20.1740.10">
    <property type="entry name" value="Amino acid/polyamine transporter I"/>
    <property type="match status" value="1"/>
</dbReference>
<feature type="transmembrane region" description="Helical" evidence="6">
    <location>
        <begin position="296"/>
        <end position="319"/>
    </location>
</feature>
<reference evidence="8 9" key="1">
    <citation type="submission" date="2020-04" db="EMBL/GenBank/DDBJ databases">
        <title>Perkinsus olseni comparative genomics.</title>
        <authorList>
            <person name="Bogema D.R."/>
        </authorList>
    </citation>
    <scope>NUCLEOTIDE SEQUENCE [LARGE SCALE GENOMIC DNA]</scope>
    <source>
        <strain evidence="8 9">ATCC PRA-207</strain>
    </source>
</reference>
<protein>
    <recommendedName>
        <fullName evidence="7">Cationic amino acid transporter C-terminal domain-containing protein</fullName>
    </recommendedName>
</protein>
<dbReference type="OMA" id="WNKLITV"/>
<keyword evidence="5 6" id="KW-0472">Membrane</keyword>
<keyword evidence="4 6" id="KW-1133">Transmembrane helix</keyword>
<feature type="transmembrane region" description="Helical" evidence="6">
    <location>
        <begin position="57"/>
        <end position="79"/>
    </location>
</feature>
<evidence type="ECO:0000256" key="3">
    <source>
        <dbReference type="ARBA" id="ARBA00022692"/>
    </source>
</evidence>
<dbReference type="InterPro" id="IPR029485">
    <property type="entry name" value="CAT_C"/>
</dbReference>
<feature type="transmembrane region" description="Helical" evidence="6">
    <location>
        <begin position="484"/>
        <end position="503"/>
    </location>
</feature>
<feature type="transmembrane region" description="Helical" evidence="6">
    <location>
        <begin position="339"/>
        <end position="362"/>
    </location>
</feature>
<comment type="subcellular location">
    <subcellularLocation>
        <location evidence="1">Membrane</location>
        <topology evidence="1">Multi-pass membrane protein</topology>
    </subcellularLocation>
</comment>
<feature type="transmembrane region" description="Helical" evidence="6">
    <location>
        <begin position="414"/>
        <end position="434"/>
    </location>
</feature>
<name>A0A7J6URA8_PEROL</name>
<dbReference type="GO" id="GO:0015171">
    <property type="term" value="F:amino acid transmembrane transporter activity"/>
    <property type="evidence" value="ECO:0007669"/>
    <property type="project" value="TreeGrafter"/>
</dbReference>
<dbReference type="EMBL" id="JABANO010000090">
    <property type="protein sequence ID" value="KAF4759518.1"/>
    <property type="molecule type" value="Genomic_DNA"/>
</dbReference>
<dbReference type="PANTHER" id="PTHR43243">
    <property type="entry name" value="INNER MEMBRANE TRANSPORTER YGJI-RELATED"/>
    <property type="match status" value="1"/>
</dbReference>
<evidence type="ECO:0000256" key="6">
    <source>
        <dbReference type="SAM" id="Phobius"/>
    </source>
</evidence>
<feature type="transmembrane region" description="Helical" evidence="6">
    <location>
        <begin position="117"/>
        <end position="138"/>
    </location>
</feature>
<gene>
    <name evidence="8" type="ORF">FOZ63_025684</name>
</gene>
<evidence type="ECO:0000259" key="7">
    <source>
        <dbReference type="Pfam" id="PF13906"/>
    </source>
</evidence>
<accession>A0A7J6URA8</accession>
<evidence type="ECO:0000313" key="9">
    <source>
        <dbReference type="Proteomes" id="UP000553632"/>
    </source>
</evidence>
<feature type="transmembrane region" description="Helical" evidence="6">
    <location>
        <begin position="85"/>
        <end position="105"/>
    </location>
</feature>